<dbReference type="InterPro" id="IPR022641">
    <property type="entry name" value="CheR_N"/>
</dbReference>
<keyword evidence="4 5" id="KW-0949">S-adenosyl-L-methionine</keyword>
<dbReference type="EC" id="2.1.1.80" evidence="5"/>
<dbReference type="InterPro" id="IPR036804">
    <property type="entry name" value="CheR_N_sf"/>
</dbReference>
<keyword evidence="2 5" id="KW-0489">Methyltransferase</keyword>
<dbReference type="STRING" id="453582.SAMN05421580_101507"/>
<feature type="binding site" evidence="6">
    <location>
        <position position="129"/>
    </location>
    <ligand>
        <name>S-adenosyl-L-methionine</name>
        <dbReference type="ChEBI" id="CHEBI:59789"/>
    </ligand>
</feature>
<dbReference type="InterPro" id="IPR029063">
    <property type="entry name" value="SAM-dependent_MTases_sf"/>
</dbReference>
<dbReference type="PROSITE" id="PS50123">
    <property type="entry name" value="CHER"/>
    <property type="match status" value="1"/>
</dbReference>
<feature type="binding site" evidence="6">
    <location>
        <position position="85"/>
    </location>
    <ligand>
        <name>S-adenosyl-L-methionine</name>
        <dbReference type="ChEBI" id="CHEBI:59789"/>
    </ligand>
</feature>
<proteinExistence type="predicted"/>
<evidence type="ECO:0000313" key="9">
    <source>
        <dbReference type="Proteomes" id="UP000186221"/>
    </source>
</evidence>
<sequence>MTNMSPLPIGGTATPNEAELGTIARVLYEHAGIVLAPGKASMVQSRLGKRLRALGLKDYASYIKLVTSDAGQEERREMISALTTNVTNFFRENHHFETLRSTTLPPLLEKARAGKKVRIWSAGCSNGQEAFTIAMVLSDMAQDLAKLDIRILATDIDPRMVERGRESLYDVGALNSIPQAMQRFVKPEPGGVRVIEPLRQLVSFKELNLHQNWPMKGQFDIIFCRNVVIYFSPEDQLKLWRRFEAQLAPGGWLFVGHSERVPLDGNTALTTAGITTYRLPETAGLNGGPKWH</sequence>
<comment type="function">
    <text evidence="5">Methylation of the membrane-bound methyl-accepting chemotaxis proteins (MCP) to form gamma-glutamyl methyl ester residues in MCP.</text>
</comment>
<dbReference type="PRINTS" id="PR00996">
    <property type="entry name" value="CHERMTFRASE"/>
</dbReference>
<feature type="binding site" evidence="6">
    <location>
        <position position="87"/>
    </location>
    <ligand>
        <name>S-adenosyl-L-methionine</name>
        <dbReference type="ChEBI" id="CHEBI:59789"/>
    </ligand>
</feature>
<dbReference type="Gene3D" id="3.40.50.150">
    <property type="entry name" value="Vaccinia Virus protein VP39"/>
    <property type="match status" value="1"/>
</dbReference>
<dbReference type="Pfam" id="PF01739">
    <property type="entry name" value="CheR"/>
    <property type="match status" value="1"/>
</dbReference>
<dbReference type="GO" id="GO:0008983">
    <property type="term" value="F:protein-glutamate O-methyltransferase activity"/>
    <property type="evidence" value="ECO:0007669"/>
    <property type="project" value="UniProtKB-EC"/>
</dbReference>
<dbReference type="CDD" id="cd02440">
    <property type="entry name" value="AdoMet_MTases"/>
    <property type="match status" value="1"/>
</dbReference>
<dbReference type="InterPro" id="IPR026024">
    <property type="entry name" value="Chemotaxis_MeTrfase_CheR"/>
</dbReference>
<comment type="catalytic activity">
    <reaction evidence="1 5">
        <text>L-glutamyl-[protein] + S-adenosyl-L-methionine = [protein]-L-glutamate 5-O-methyl ester + S-adenosyl-L-homocysteine</text>
        <dbReference type="Rhea" id="RHEA:24452"/>
        <dbReference type="Rhea" id="RHEA-COMP:10208"/>
        <dbReference type="Rhea" id="RHEA-COMP:10311"/>
        <dbReference type="ChEBI" id="CHEBI:29973"/>
        <dbReference type="ChEBI" id="CHEBI:57856"/>
        <dbReference type="ChEBI" id="CHEBI:59789"/>
        <dbReference type="ChEBI" id="CHEBI:82795"/>
        <dbReference type="EC" id="2.1.1.80"/>
    </reaction>
</comment>
<dbReference type="Pfam" id="PF03705">
    <property type="entry name" value="CheR_N"/>
    <property type="match status" value="1"/>
</dbReference>
<feature type="binding site" evidence="6">
    <location>
        <position position="155"/>
    </location>
    <ligand>
        <name>S-adenosyl-L-methionine</name>
        <dbReference type="ChEBI" id="CHEBI:59789"/>
    </ligand>
</feature>
<feature type="binding site" evidence="6">
    <location>
        <begin position="225"/>
        <end position="226"/>
    </location>
    <ligand>
        <name>S-adenosyl-L-methionine</name>
        <dbReference type="ChEBI" id="CHEBI:59789"/>
    </ligand>
</feature>
<name>A0A1N7J9R3_9RHOB</name>
<keyword evidence="3 5" id="KW-0808">Transferase</keyword>
<dbReference type="SMART" id="SM00138">
    <property type="entry name" value="MeTrc"/>
    <property type="match status" value="1"/>
</dbReference>
<feature type="binding site" evidence="6">
    <location>
        <begin position="208"/>
        <end position="209"/>
    </location>
    <ligand>
        <name>S-adenosyl-L-methionine</name>
        <dbReference type="ChEBI" id="CHEBI:59789"/>
    </ligand>
</feature>
<protein>
    <recommendedName>
        <fullName evidence="5">Chemotaxis protein methyltransferase</fullName>
        <ecNumber evidence="5">2.1.1.80</ecNumber>
    </recommendedName>
</protein>
<dbReference type="PANTHER" id="PTHR24422">
    <property type="entry name" value="CHEMOTAXIS PROTEIN METHYLTRANSFERASE"/>
    <property type="match status" value="1"/>
</dbReference>
<evidence type="ECO:0000256" key="3">
    <source>
        <dbReference type="ARBA" id="ARBA00022679"/>
    </source>
</evidence>
<dbReference type="InterPro" id="IPR022642">
    <property type="entry name" value="CheR_C"/>
</dbReference>
<dbReference type="Proteomes" id="UP000186221">
    <property type="component" value="Unassembled WGS sequence"/>
</dbReference>
<dbReference type="SUPFAM" id="SSF47757">
    <property type="entry name" value="Chemotaxis receptor methyltransferase CheR, N-terminal domain"/>
    <property type="match status" value="1"/>
</dbReference>
<dbReference type="OrthoDB" id="9816309at2"/>
<dbReference type="Gene3D" id="1.10.155.10">
    <property type="entry name" value="Chemotaxis receptor methyltransferase CheR, N-terminal domain"/>
    <property type="match status" value="1"/>
</dbReference>
<dbReference type="InterPro" id="IPR000780">
    <property type="entry name" value="CheR_MeTrfase"/>
</dbReference>
<evidence type="ECO:0000256" key="5">
    <source>
        <dbReference type="PIRNR" id="PIRNR000410"/>
    </source>
</evidence>
<gene>
    <name evidence="8" type="ORF">SAMN05421580_101507</name>
</gene>
<evidence type="ECO:0000256" key="6">
    <source>
        <dbReference type="PIRSR" id="PIRSR000410-1"/>
    </source>
</evidence>
<reference evidence="9" key="1">
    <citation type="submission" date="2017-01" db="EMBL/GenBank/DDBJ databases">
        <authorList>
            <person name="Varghese N."/>
            <person name="Submissions S."/>
        </authorList>
    </citation>
    <scope>NUCLEOTIDE SEQUENCE [LARGE SCALE GENOMIC DNA]</scope>
    <source>
        <strain evidence="9">DSM 19945</strain>
    </source>
</reference>
<dbReference type="InterPro" id="IPR050903">
    <property type="entry name" value="Bact_Chemotaxis_MeTrfase"/>
</dbReference>
<evidence type="ECO:0000256" key="4">
    <source>
        <dbReference type="ARBA" id="ARBA00022691"/>
    </source>
</evidence>
<evidence type="ECO:0000259" key="7">
    <source>
        <dbReference type="PROSITE" id="PS50123"/>
    </source>
</evidence>
<dbReference type="PANTHER" id="PTHR24422:SF19">
    <property type="entry name" value="CHEMOTAXIS PROTEIN METHYLTRANSFERASE"/>
    <property type="match status" value="1"/>
</dbReference>
<organism evidence="8 9">
    <name type="scientific">Rhodobacter aestuarii</name>
    <dbReference type="NCBI Taxonomy" id="453582"/>
    <lineage>
        <taxon>Bacteria</taxon>
        <taxon>Pseudomonadati</taxon>
        <taxon>Pseudomonadota</taxon>
        <taxon>Alphaproteobacteria</taxon>
        <taxon>Rhodobacterales</taxon>
        <taxon>Rhodobacter group</taxon>
        <taxon>Rhodobacter</taxon>
    </lineage>
</organism>
<dbReference type="EMBL" id="FTOG01000001">
    <property type="protein sequence ID" value="SIS46017.1"/>
    <property type="molecule type" value="Genomic_DNA"/>
</dbReference>
<keyword evidence="9" id="KW-1185">Reference proteome</keyword>
<dbReference type="GO" id="GO:0032259">
    <property type="term" value="P:methylation"/>
    <property type="evidence" value="ECO:0007669"/>
    <property type="project" value="UniProtKB-KW"/>
</dbReference>
<evidence type="ECO:0000256" key="1">
    <source>
        <dbReference type="ARBA" id="ARBA00001541"/>
    </source>
</evidence>
<evidence type="ECO:0000256" key="2">
    <source>
        <dbReference type="ARBA" id="ARBA00022603"/>
    </source>
</evidence>
<evidence type="ECO:0000313" key="8">
    <source>
        <dbReference type="EMBL" id="SIS46017.1"/>
    </source>
</evidence>
<dbReference type="AlphaFoldDB" id="A0A1N7J9R3"/>
<feature type="binding site" evidence="6">
    <location>
        <position position="91"/>
    </location>
    <ligand>
        <name>S-adenosyl-L-methionine</name>
        <dbReference type="ChEBI" id="CHEBI:59789"/>
    </ligand>
</feature>
<accession>A0A1N7J9R3</accession>
<dbReference type="SUPFAM" id="SSF53335">
    <property type="entry name" value="S-adenosyl-L-methionine-dependent methyltransferases"/>
    <property type="match status" value="1"/>
</dbReference>
<feature type="domain" description="CheR-type methyltransferase" evidence="7">
    <location>
        <begin position="17"/>
        <end position="282"/>
    </location>
</feature>
<dbReference type="PIRSF" id="PIRSF000410">
    <property type="entry name" value="CheR"/>
    <property type="match status" value="1"/>
</dbReference>